<dbReference type="PRINTS" id="PR00146">
    <property type="entry name" value="DHPICSNTHASE"/>
</dbReference>
<protein>
    <recommendedName>
        <fullName evidence="7">Dihydrodipicolinate synthase</fullName>
    </recommendedName>
</protein>
<feature type="active site" description="Proton donor/acceptor" evidence="3">
    <location>
        <position position="149"/>
    </location>
</feature>
<dbReference type="PANTHER" id="PTHR12128">
    <property type="entry name" value="DIHYDRODIPICOLINATE SYNTHASE"/>
    <property type="match status" value="1"/>
</dbReference>
<dbReference type="InterPro" id="IPR002220">
    <property type="entry name" value="DapA-like"/>
</dbReference>
<reference evidence="5" key="1">
    <citation type="submission" date="2022-10" db="EMBL/GenBank/DDBJ databases">
        <title>Determination and structural analysis of whole genome sequence of Sarocladium strictum F4-1.</title>
        <authorList>
            <person name="Hu L."/>
            <person name="Jiang Y."/>
        </authorList>
    </citation>
    <scope>NUCLEOTIDE SEQUENCE</scope>
    <source>
        <strain evidence="5">F4-1</strain>
    </source>
</reference>
<dbReference type="SMART" id="SM01130">
    <property type="entry name" value="DHDPS"/>
    <property type="match status" value="1"/>
</dbReference>
<gene>
    <name evidence="5" type="ORF">NLU13_5526</name>
</gene>
<sequence length="321" mass="34515">MGSLGSSSAAKAYPPGIHVPSLTWFKDGDQQEIDWEVQEKHLRFLIDSGLHGIVIAGTNGEAAALTRDEKMQLIRLARSLAPSSLPITAGSSGGCTLAVLEDIRAAHAAGADYALVLVPSYFHFAMTRDAIRDFFLEVADKAPVPVVVYNFPGVVSGLDVDSELLSVLGRHPNIVGVKLTCGGIAKVERVAAEFGSFWSKSKGGEFRALAGQSDWLVPALAAGGTGCITGLANLYPKACIRMFDLWVEGKLAEAMELQIEMSKCEVGFGQGGINGTKWVVAHLLGYPESSSHCRRPYPKFADEKKKEWVLSKVKLCSHLEK</sequence>
<accession>A0AA39L7Q4</accession>
<evidence type="ECO:0000256" key="3">
    <source>
        <dbReference type="PIRSR" id="PIRSR001365-1"/>
    </source>
</evidence>
<dbReference type="AlphaFoldDB" id="A0AA39L7Q4"/>
<name>A0AA39L7Q4_SARSR</name>
<feature type="binding site" evidence="4">
    <location>
        <position position="228"/>
    </location>
    <ligand>
        <name>pyruvate</name>
        <dbReference type="ChEBI" id="CHEBI:15361"/>
    </ligand>
</feature>
<keyword evidence="1 2" id="KW-0456">Lyase</keyword>
<evidence type="ECO:0000313" key="5">
    <source>
        <dbReference type="EMBL" id="KAK0387213.1"/>
    </source>
</evidence>
<dbReference type="InterPro" id="IPR013785">
    <property type="entry name" value="Aldolase_TIM"/>
</dbReference>
<dbReference type="Pfam" id="PF00701">
    <property type="entry name" value="DHDPS"/>
    <property type="match status" value="1"/>
</dbReference>
<keyword evidence="6" id="KW-1185">Reference proteome</keyword>
<dbReference type="PIRSF" id="PIRSF001365">
    <property type="entry name" value="DHDPS"/>
    <property type="match status" value="1"/>
</dbReference>
<dbReference type="GO" id="GO:0008840">
    <property type="term" value="F:4-hydroxy-tetrahydrodipicolinate synthase activity"/>
    <property type="evidence" value="ECO:0007669"/>
    <property type="project" value="TreeGrafter"/>
</dbReference>
<dbReference type="Proteomes" id="UP001175261">
    <property type="component" value="Unassembled WGS sequence"/>
</dbReference>
<dbReference type="SUPFAM" id="SSF51569">
    <property type="entry name" value="Aldolase"/>
    <property type="match status" value="1"/>
</dbReference>
<dbReference type="EMBL" id="JAPDFR010000004">
    <property type="protein sequence ID" value="KAK0387213.1"/>
    <property type="molecule type" value="Genomic_DNA"/>
</dbReference>
<dbReference type="PANTHER" id="PTHR12128:SF66">
    <property type="entry name" value="4-HYDROXY-2-OXOGLUTARATE ALDOLASE, MITOCHONDRIAL"/>
    <property type="match status" value="1"/>
</dbReference>
<proteinExistence type="inferred from homology"/>
<dbReference type="CDD" id="cd00408">
    <property type="entry name" value="DHDPS-like"/>
    <property type="match status" value="1"/>
</dbReference>
<dbReference type="Gene3D" id="3.20.20.70">
    <property type="entry name" value="Aldolase class I"/>
    <property type="match status" value="1"/>
</dbReference>
<evidence type="ECO:0000313" key="6">
    <source>
        <dbReference type="Proteomes" id="UP001175261"/>
    </source>
</evidence>
<evidence type="ECO:0000256" key="2">
    <source>
        <dbReference type="PIRNR" id="PIRNR001365"/>
    </source>
</evidence>
<comment type="similarity">
    <text evidence="2">Belongs to the DapA family.</text>
</comment>
<evidence type="ECO:0008006" key="7">
    <source>
        <dbReference type="Google" id="ProtNLM"/>
    </source>
</evidence>
<comment type="caution">
    <text evidence="5">The sequence shown here is derived from an EMBL/GenBank/DDBJ whole genome shotgun (WGS) entry which is preliminary data.</text>
</comment>
<evidence type="ECO:0000256" key="4">
    <source>
        <dbReference type="PIRSR" id="PIRSR001365-2"/>
    </source>
</evidence>
<organism evidence="5 6">
    <name type="scientific">Sarocladium strictum</name>
    <name type="common">Black bundle disease fungus</name>
    <name type="synonym">Acremonium strictum</name>
    <dbReference type="NCBI Taxonomy" id="5046"/>
    <lineage>
        <taxon>Eukaryota</taxon>
        <taxon>Fungi</taxon>
        <taxon>Dikarya</taxon>
        <taxon>Ascomycota</taxon>
        <taxon>Pezizomycotina</taxon>
        <taxon>Sordariomycetes</taxon>
        <taxon>Hypocreomycetidae</taxon>
        <taxon>Hypocreales</taxon>
        <taxon>Sarocladiaceae</taxon>
        <taxon>Sarocladium</taxon>
    </lineage>
</organism>
<feature type="active site" description="Schiff-base intermediate with substrate" evidence="3">
    <location>
        <position position="178"/>
    </location>
</feature>
<evidence type="ECO:0000256" key="1">
    <source>
        <dbReference type="ARBA" id="ARBA00023239"/>
    </source>
</evidence>